<sequence length="456" mass="50602">MVKFHIKRPAGCACVSMEGTGKHGGDQLSIKKSEPVLIEPETRTHSGFFFLSNLDQVITTFVHIVYLYKAKKGGGGRDTLSDIFKQSMAKILVHYYPLAGRLRLGSDGKYNVECTNEGVLFVEARANCNMDQVDVQVITDDHSETTGKLFYRSPGPENILEMPLMTAQVTRFKCGGFALGMSISHCVADGISAMEFIKSWAETARGMPLTTKPVLDRSILRSRQPPKIDFPFGQYAPAETSNLSNISNPFQGEQILTKCFLFDSNKLAILKNMAMEDGTVKSCSNFTALTAFVWRARCKALQMNPDQTTQLLLIVDVRSKLNPPLPKGYFGNGIAVSSCLGRAGELIRNPLSFAVEEVQNGIKMVNEEFARSWIDYFEVKRAKDFRLPSHFIVTSWTRLPIECADFGRGEPAQFGCANLPKDSGFFLPDGKEKKGINLILDLPVTAMSTFQELMLL</sequence>
<comment type="caution">
    <text evidence="2">The sequence shown here is derived from an EMBL/GenBank/DDBJ whole genome shotgun (WGS) entry which is preliminary data.</text>
</comment>
<evidence type="ECO:0000313" key="2">
    <source>
        <dbReference type="EMBL" id="KAG6748775.1"/>
    </source>
</evidence>
<keyword evidence="3" id="KW-1185">Reference proteome</keyword>
<dbReference type="AlphaFoldDB" id="A0A8X8CBZ3"/>
<gene>
    <name evidence="2" type="ORF">POTOM_048709</name>
</gene>
<dbReference type="EMBL" id="JAAWWB010000028">
    <property type="protein sequence ID" value="KAG6748775.1"/>
    <property type="molecule type" value="Genomic_DNA"/>
</dbReference>
<dbReference type="GO" id="GO:0016747">
    <property type="term" value="F:acyltransferase activity, transferring groups other than amino-acyl groups"/>
    <property type="evidence" value="ECO:0007669"/>
    <property type="project" value="TreeGrafter"/>
</dbReference>
<dbReference type="Proteomes" id="UP000886885">
    <property type="component" value="Chromosome 14D"/>
</dbReference>
<proteinExistence type="inferred from homology"/>
<reference evidence="2" key="1">
    <citation type="journal article" date="2020" name="bioRxiv">
        <title>Hybrid origin of Populus tomentosa Carr. identified through genome sequencing and phylogenomic analysis.</title>
        <authorList>
            <person name="An X."/>
            <person name="Gao K."/>
            <person name="Chen Z."/>
            <person name="Li J."/>
            <person name="Yang X."/>
            <person name="Yang X."/>
            <person name="Zhou J."/>
            <person name="Guo T."/>
            <person name="Zhao T."/>
            <person name="Huang S."/>
            <person name="Miao D."/>
            <person name="Khan W.U."/>
            <person name="Rao P."/>
            <person name="Ye M."/>
            <person name="Lei B."/>
            <person name="Liao W."/>
            <person name="Wang J."/>
            <person name="Ji L."/>
            <person name="Li Y."/>
            <person name="Guo B."/>
            <person name="Mustafa N.S."/>
            <person name="Li S."/>
            <person name="Yun Q."/>
            <person name="Keller S.R."/>
            <person name="Mao J."/>
            <person name="Zhang R."/>
            <person name="Strauss S.H."/>
        </authorList>
    </citation>
    <scope>NUCLEOTIDE SEQUENCE</scope>
    <source>
        <strain evidence="2">GM15</strain>
        <tissue evidence="2">Leaf</tissue>
    </source>
</reference>
<dbReference type="Pfam" id="PF02458">
    <property type="entry name" value="Transferase"/>
    <property type="match status" value="1"/>
</dbReference>
<evidence type="ECO:0008006" key="4">
    <source>
        <dbReference type="Google" id="ProtNLM"/>
    </source>
</evidence>
<name>A0A8X8CBZ3_POPTO</name>
<evidence type="ECO:0000256" key="1">
    <source>
        <dbReference type="ARBA" id="ARBA00009861"/>
    </source>
</evidence>
<organism evidence="2 3">
    <name type="scientific">Populus tomentosa</name>
    <name type="common">Chinese white poplar</name>
    <dbReference type="NCBI Taxonomy" id="118781"/>
    <lineage>
        <taxon>Eukaryota</taxon>
        <taxon>Viridiplantae</taxon>
        <taxon>Streptophyta</taxon>
        <taxon>Embryophyta</taxon>
        <taxon>Tracheophyta</taxon>
        <taxon>Spermatophyta</taxon>
        <taxon>Magnoliopsida</taxon>
        <taxon>eudicotyledons</taxon>
        <taxon>Gunneridae</taxon>
        <taxon>Pentapetalae</taxon>
        <taxon>rosids</taxon>
        <taxon>fabids</taxon>
        <taxon>Malpighiales</taxon>
        <taxon>Salicaceae</taxon>
        <taxon>Saliceae</taxon>
        <taxon>Populus</taxon>
    </lineage>
</organism>
<evidence type="ECO:0000313" key="3">
    <source>
        <dbReference type="Proteomes" id="UP000886885"/>
    </source>
</evidence>
<comment type="similarity">
    <text evidence="1">Belongs to the plant acyltransferase family.</text>
</comment>
<protein>
    <recommendedName>
        <fullName evidence="4">Omega-hydroxypalmitate O-feruloyl transferase</fullName>
    </recommendedName>
</protein>
<dbReference type="InterPro" id="IPR050317">
    <property type="entry name" value="Plant_Fungal_Acyltransferase"/>
</dbReference>
<dbReference type="PANTHER" id="PTHR31642">
    <property type="entry name" value="TRICHOTHECENE 3-O-ACETYLTRANSFERASE"/>
    <property type="match status" value="1"/>
</dbReference>
<dbReference type="PANTHER" id="PTHR31642:SF318">
    <property type="entry name" value="OMEGA-HYDROXYPALMITATE O-FERULOYL TRANSFERASE"/>
    <property type="match status" value="1"/>
</dbReference>
<dbReference type="OrthoDB" id="671439at2759"/>
<accession>A0A8X8CBZ3</accession>